<proteinExistence type="predicted"/>
<dbReference type="Proteomes" id="UP001160148">
    <property type="component" value="Unassembled WGS sequence"/>
</dbReference>
<reference evidence="2 3" key="1">
    <citation type="submission" date="2023-01" db="EMBL/GenBank/DDBJ databases">
        <authorList>
            <person name="Whitehead M."/>
        </authorList>
    </citation>
    <scope>NUCLEOTIDE SEQUENCE [LARGE SCALE GENOMIC DNA]</scope>
</reference>
<gene>
    <name evidence="2" type="ORF">MEUPH1_LOCUS6012</name>
</gene>
<evidence type="ECO:0000313" key="2">
    <source>
        <dbReference type="EMBL" id="CAI6349456.1"/>
    </source>
</evidence>
<comment type="caution">
    <text evidence="2">The sequence shown here is derived from an EMBL/GenBank/DDBJ whole genome shotgun (WGS) entry which is preliminary data.</text>
</comment>
<name>A0AAV0W1T1_9HEMI</name>
<dbReference type="AlphaFoldDB" id="A0AAV0W1T1"/>
<dbReference type="EMBL" id="CARXXK010000001">
    <property type="protein sequence ID" value="CAI6349456.1"/>
    <property type="molecule type" value="Genomic_DNA"/>
</dbReference>
<feature type="region of interest" description="Disordered" evidence="1">
    <location>
        <begin position="42"/>
        <end position="67"/>
    </location>
</feature>
<protein>
    <submittedName>
        <fullName evidence="2">Uncharacterized protein</fullName>
    </submittedName>
</protein>
<keyword evidence="3" id="KW-1185">Reference proteome</keyword>
<accession>A0AAV0W1T1</accession>
<evidence type="ECO:0000313" key="3">
    <source>
        <dbReference type="Proteomes" id="UP001160148"/>
    </source>
</evidence>
<sequence length="67" mass="7931">MFDGHFKNITRPQQHTRYGLYLWYVGAMIFKKLATNRDDIGEYRTTASPSGDRRVKRKTRRPNVLNS</sequence>
<organism evidence="2 3">
    <name type="scientific">Macrosiphum euphorbiae</name>
    <name type="common">potato aphid</name>
    <dbReference type="NCBI Taxonomy" id="13131"/>
    <lineage>
        <taxon>Eukaryota</taxon>
        <taxon>Metazoa</taxon>
        <taxon>Ecdysozoa</taxon>
        <taxon>Arthropoda</taxon>
        <taxon>Hexapoda</taxon>
        <taxon>Insecta</taxon>
        <taxon>Pterygota</taxon>
        <taxon>Neoptera</taxon>
        <taxon>Paraneoptera</taxon>
        <taxon>Hemiptera</taxon>
        <taxon>Sternorrhyncha</taxon>
        <taxon>Aphidomorpha</taxon>
        <taxon>Aphidoidea</taxon>
        <taxon>Aphididae</taxon>
        <taxon>Macrosiphini</taxon>
        <taxon>Macrosiphum</taxon>
    </lineage>
</organism>
<evidence type="ECO:0000256" key="1">
    <source>
        <dbReference type="SAM" id="MobiDB-lite"/>
    </source>
</evidence>